<evidence type="ECO:0000259" key="1">
    <source>
        <dbReference type="Pfam" id="PF01814"/>
    </source>
</evidence>
<reference evidence="2 3" key="1">
    <citation type="submission" date="2024-05" db="EMBL/GenBank/DDBJ databases">
        <title>Genome Sequence and Characterization of the New Strain Purple Sulfur Bacterium of Genus Thioalkalicoccus.</title>
        <authorList>
            <person name="Bryantseva I.A."/>
            <person name="Kyndt J.A."/>
            <person name="Imhoff J.F."/>
        </authorList>
    </citation>
    <scope>NUCLEOTIDE SEQUENCE [LARGE SCALE GENOMIC DNA]</scope>
    <source>
        <strain evidence="2 3">Um2</strain>
    </source>
</reference>
<dbReference type="Pfam" id="PF01814">
    <property type="entry name" value="Hemerythrin"/>
    <property type="match status" value="1"/>
</dbReference>
<comment type="caution">
    <text evidence="2">The sequence shown here is derived from an EMBL/GenBank/DDBJ whole genome shotgun (WGS) entry which is preliminary data.</text>
</comment>
<dbReference type="RefSeq" id="WP_369665980.1">
    <property type="nucleotide sequence ID" value="NZ_JBDKXB010000003.1"/>
</dbReference>
<dbReference type="Gene3D" id="1.20.120.520">
    <property type="entry name" value="nmb1532 protein domain like"/>
    <property type="match status" value="1"/>
</dbReference>
<sequence>MRSLEGYRHNHVELRQMIDDLRSIMSREQLKIRPNAKTAYGLLCDLGEKMKRHLAQEDQELYPSLLIHEDARVKTIAWGFISGEKPLRKTFDDYYKRWLKNCDFNFTDEFLTESHEVFEMISQRIDREEQVLFPKLVEIGLFRETASAA</sequence>
<accession>A0ABV4BGT1</accession>
<proteinExistence type="predicted"/>
<name>A0ABV4BGT1_9GAMM</name>
<evidence type="ECO:0000313" key="3">
    <source>
        <dbReference type="Proteomes" id="UP001564408"/>
    </source>
</evidence>
<dbReference type="Proteomes" id="UP001564408">
    <property type="component" value="Unassembled WGS sequence"/>
</dbReference>
<gene>
    <name evidence="2" type="ORF">ABC977_04195</name>
</gene>
<keyword evidence="3" id="KW-1185">Reference proteome</keyword>
<dbReference type="InterPro" id="IPR012312">
    <property type="entry name" value="Hemerythrin-like"/>
</dbReference>
<feature type="domain" description="Hemerythrin-like" evidence="1">
    <location>
        <begin position="7"/>
        <end position="136"/>
    </location>
</feature>
<protein>
    <submittedName>
        <fullName evidence="2">Hemerythrin domain-containing protein</fullName>
    </submittedName>
</protein>
<organism evidence="2 3">
    <name type="scientific">Thioalkalicoccus limnaeus</name>
    <dbReference type="NCBI Taxonomy" id="120681"/>
    <lineage>
        <taxon>Bacteria</taxon>
        <taxon>Pseudomonadati</taxon>
        <taxon>Pseudomonadota</taxon>
        <taxon>Gammaproteobacteria</taxon>
        <taxon>Chromatiales</taxon>
        <taxon>Chromatiaceae</taxon>
        <taxon>Thioalkalicoccus</taxon>
    </lineage>
</organism>
<evidence type="ECO:0000313" key="2">
    <source>
        <dbReference type="EMBL" id="MEY6431605.1"/>
    </source>
</evidence>
<dbReference type="EMBL" id="JBDKXB010000003">
    <property type="protein sequence ID" value="MEY6431605.1"/>
    <property type="molecule type" value="Genomic_DNA"/>
</dbReference>